<dbReference type="EMBL" id="BAABHB010000001">
    <property type="protein sequence ID" value="GAA4395913.1"/>
    <property type="molecule type" value="Genomic_DNA"/>
</dbReference>
<dbReference type="InterPro" id="IPR036890">
    <property type="entry name" value="HATPase_C_sf"/>
</dbReference>
<feature type="chain" id="PRO_5046296807" description="histidine kinase" evidence="9">
    <location>
        <begin position="26"/>
        <end position="1373"/>
    </location>
</feature>
<dbReference type="Gene3D" id="1.10.287.130">
    <property type="match status" value="1"/>
</dbReference>
<dbReference type="CDD" id="cd00075">
    <property type="entry name" value="HATPase"/>
    <property type="match status" value="1"/>
</dbReference>
<dbReference type="SUPFAM" id="SSF52172">
    <property type="entry name" value="CheY-like"/>
    <property type="match status" value="1"/>
</dbReference>
<dbReference type="SMART" id="SM00448">
    <property type="entry name" value="REC"/>
    <property type="match status" value="1"/>
</dbReference>
<dbReference type="Gene3D" id="2.130.10.10">
    <property type="entry name" value="YVTN repeat-like/Quinoprotein amine dehydrogenase"/>
    <property type="match status" value="2"/>
</dbReference>
<comment type="caution">
    <text evidence="13">The sequence shown here is derived from an EMBL/GenBank/DDBJ whole genome shotgun (WGS) entry which is preliminary data.</text>
</comment>
<dbReference type="EC" id="2.7.13.3" evidence="2"/>
<evidence type="ECO:0000256" key="3">
    <source>
        <dbReference type="ARBA" id="ARBA00022553"/>
    </source>
</evidence>
<proteinExistence type="predicted"/>
<dbReference type="CDD" id="cd17574">
    <property type="entry name" value="REC_OmpR"/>
    <property type="match status" value="1"/>
</dbReference>
<dbReference type="Gene3D" id="2.60.40.10">
    <property type="entry name" value="Immunoglobulins"/>
    <property type="match status" value="1"/>
</dbReference>
<keyword evidence="8" id="KW-0472">Membrane</keyword>
<evidence type="ECO:0000259" key="11">
    <source>
        <dbReference type="PROSITE" id="PS50109"/>
    </source>
</evidence>
<dbReference type="InterPro" id="IPR011006">
    <property type="entry name" value="CheY-like_superfamily"/>
</dbReference>
<dbReference type="InterPro" id="IPR003661">
    <property type="entry name" value="HisK_dim/P_dom"/>
</dbReference>
<dbReference type="InterPro" id="IPR018062">
    <property type="entry name" value="HTH_AraC-typ_CS"/>
</dbReference>
<dbReference type="InterPro" id="IPR005467">
    <property type="entry name" value="His_kinase_dom"/>
</dbReference>
<feature type="domain" description="Histidine kinase" evidence="11">
    <location>
        <begin position="847"/>
        <end position="1068"/>
    </location>
</feature>
<comment type="catalytic activity">
    <reaction evidence="1">
        <text>ATP + protein L-histidine = ADP + protein N-phospho-L-histidine.</text>
        <dbReference type="EC" id="2.7.13.3"/>
    </reaction>
</comment>
<dbReference type="Pfam" id="PF12833">
    <property type="entry name" value="HTH_18"/>
    <property type="match status" value="1"/>
</dbReference>
<dbReference type="CDD" id="cd00082">
    <property type="entry name" value="HisKA"/>
    <property type="match status" value="1"/>
</dbReference>
<evidence type="ECO:0000256" key="9">
    <source>
        <dbReference type="SAM" id="SignalP"/>
    </source>
</evidence>
<evidence type="ECO:0000256" key="5">
    <source>
        <dbReference type="ARBA" id="ARBA00023125"/>
    </source>
</evidence>
<keyword evidence="3 7" id="KW-0597">Phosphoprotein</keyword>
<dbReference type="Gene3D" id="3.40.50.2300">
    <property type="match status" value="1"/>
</dbReference>
<dbReference type="PRINTS" id="PR00344">
    <property type="entry name" value="BCTRLSENSOR"/>
</dbReference>
<evidence type="ECO:0000256" key="7">
    <source>
        <dbReference type="PROSITE-ProRule" id="PRU00169"/>
    </source>
</evidence>
<protein>
    <recommendedName>
        <fullName evidence="2">histidine kinase</fullName>
        <ecNumber evidence="2">2.7.13.3</ecNumber>
    </recommendedName>
</protein>
<evidence type="ECO:0000259" key="12">
    <source>
        <dbReference type="PROSITE" id="PS50110"/>
    </source>
</evidence>
<evidence type="ECO:0000256" key="8">
    <source>
        <dbReference type="SAM" id="Phobius"/>
    </source>
</evidence>
<dbReference type="InterPro" id="IPR036097">
    <property type="entry name" value="HisK_dim/P_sf"/>
</dbReference>
<evidence type="ECO:0000256" key="4">
    <source>
        <dbReference type="ARBA" id="ARBA00023015"/>
    </source>
</evidence>
<dbReference type="SUPFAM" id="SSF47384">
    <property type="entry name" value="Homodimeric domain of signal transducing histidine kinase"/>
    <property type="match status" value="1"/>
</dbReference>
<sequence length="1373" mass="154047">MYSFTNTDRVAIQILLMIASSVGVAAQGRAQVLAFEHLTTENGLSQNSVLAITQDSRSFMWYGTRVGLNRYDGHTLKTYIHVPSDSGSLSTNYVMSLLTDSHKTLWVGTTNGLNRYNPVTDAFQLLTHQPQQAGSLSNNTINCLMEDKKGRLWVGTSYGLNLLSDRKRQRFITYTTQTEPALAGDNIRAIFEDSAGNVWVGTTEGLTRLTPTHTGYSAQVFRHQPGVSGTLSDSYIRAIAEDEHHRVWIGTTCGGLNRYNPATQSFTVFMHDPERTGSLVHNSIRAIIRRKDGRLWIGTQEGLSVFDPARPAFESHKHDPANKRSLSKNSIHSMYEDRQGSVWVGTYYGGVNVHYAHQTEFVVYQNNTHKASLNDDVVSSIIEDKADGNLWMATEGGGLNYFDRAAGTFRAYKHDPEKPGSLGSNLVKVVYQDRQGTIWAGTHAGGLNRLNPDRKTFQRFLFTARDAGSLTSEVLAILDDSRGRFWVGTQRGLRLFASVKPPLVPVPLPAIESTIGSGPVKVLLEDQDKNVWVGTSYGLFRVRAGADTAERLAWAGVDNSIINCLREDRQGNIWIGTYQQGVVVFRKQTGKLEHYTVRDGLASNDVAGILEDDKGLFWISTANGLSRFDPVSRKINNYTTSDGLVSNAFNYNAALKSKTGELFLGGYQGLVSFLPDQIAITRVIAPLVFTNLRLFNKPVRIQADDQLLGQDISLTKSLTFRHDHNVFSLDFALLNYIKPNKHKYAYRLEGFDTEWINTENPSVTYTNLPAGNYTFWVKAANNDGYWSPPARLAICVLPPFWQTWWAYTFYALVAGGIVFFISRFFLLRALLKRDHELNQIKLNFFTNISHEIRTHLTLISGPIERLLWQRRDDELVRQQLGYVQADAGRLLKLVNELMDFRKAETNNLSLRVAAHDLVPFLNEIMLFFNEVAASKQITTAFIRKTNSVLAYVDKDQLEKVVFNLLSNAIKFTPAGGHIDLILEANNDRILIKVVDNGRGIAPQHLDKLFNNFYQVDDHGFQNTGYGIGLALSKTIVERHKGSLTVESFLAPDPTDNKTSFTIKLQTGKKHLEEWLADNVAPLPDSPATDVSPESDDTSALMPEEVVLSNTNGLPNPLRGLKGRYSVLLVEDNPALRSFLQESLADSFQITECANGVEGWQAASSQIPDLIISDVMMPEMDGFTLCEKIKTDERTSHIPVILLTAKNETHSQINGLTHGADCYLTKPFSLYVLRLHVRNLLAAREKMRLRFSRLVTIEPRPVEANSVDEQFLNKIMLIVEKHMDNPNFDVDTLADDIGISRSVLYKKLKALTNMSVNDFVKAMRLKKASQLLQQKNLTIYEVAYAVGFTDRKYFSKEFKKEFGKSPTDFISQEY</sequence>
<keyword evidence="9" id="KW-0732">Signal</keyword>
<evidence type="ECO:0000259" key="10">
    <source>
        <dbReference type="PROSITE" id="PS01124"/>
    </source>
</evidence>
<dbReference type="SMART" id="SM00387">
    <property type="entry name" value="HATPase_c"/>
    <property type="match status" value="1"/>
</dbReference>
<feature type="domain" description="HTH araC/xylS-type" evidence="10">
    <location>
        <begin position="1272"/>
        <end position="1371"/>
    </location>
</feature>
<evidence type="ECO:0000313" key="13">
    <source>
        <dbReference type="EMBL" id="GAA4395913.1"/>
    </source>
</evidence>
<dbReference type="PANTHER" id="PTHR43547:SF2">
    <property type="entry name" value="HYBRID SIGNAL TRANSDUCTION HISTIDINE KINASE C"/>
    <property type="match status" value="1"/>
</dbReference>
<dbReference type="InterPro" id="IPR009057">
    <property type="entry name" value="Homeodomain-like_sf"/>
</dbReference>
<name>A0ABP8JTG0_9BACT</name>
<dbReference type="PANTHER" id="PTHR43547">
    <property type="entry name" value="TWO-COMPONENT HISTIDINE KINASE"/>
    <property type="match status" value="1"/>
</dbReference>
<accession>A0ABP8JTG0</accession>
<dbReference type="InterPro" id="IPR015943">
    <property type="entry name" value="WD40/YVTN_repeat-like_dom_sf"/>
</dbReference>
<dbReference type="PROSITE" id="PS01124">
    <property type="entry name" value="HTH_ARAC_FAMILY_2"/>
    <property type="match status" value="1"/>
</dbReference>
<dbReference type="Pfam" id="PF07495">
    <property type="entry name" value="Y_Y_Y"/>
    <property type="match status" value="1"/>
</dbReference>
<dbReference type="SUPFAM" id="SSF63829">
    <property type="entry name" value="Calcium-dependent phosphotriesterase"/>
    <property type="match status" value="3"/>
</dbReference>
<dbReference type="PROSITE" id="PS50109">
    <property type="entry name" value="HIS_KIN"/>
    <property type="match status" value="1"/>
</dbReference>
<dbReference type="InterPro" id="IPR003594">
    <property type="entry name" value="HATPase_dom"/>
</dbReference>
<dbReference type="PROSITE" id="PS00041">
    <property type="entry name" value="HTH_ARAC_FAMILY_1"/>
    <property type="match status" value="1"/>
</dbReference>
<dbReference type="SMART" id="SM00342">
    <property type="entry name" value="HTH_ARAC"/>
    <property type="match status" value="1"/>
</dbReference>
<keyword evidence="6" id="KW-0804">Transcription</keyword>
<feature type="domain" description="Response regulatory" evidence="12">
    <location>
        <begin position="1125"/>
        <end position="1240"/>
    </location>
</feature>
<dbReference type="InterPro" id="IPR011123">
    <property type="entry name" value="Y_Y_Y"/>
</dbReference>
<feature type="signal peptide" evidence="9">
    <location>
        <begin position="1"/>
        <end position="25"/>
    </location>
</feature>
<gene>
    <name evidence="13" type="ORF">GCM10023187_03410</name>
</gene>
<dbReference type="PROSITE" id="PS50110">
    <property type="entry name" value="RESPONSE_REGULATORY"/>
    <property type="match status" value="1"/>
</dbReference>
<dbReference type="Gene3D" id="3.30.565.10">
    <property type="entry name" value="Histidine kinase-like ATPase, C-terminal domain"/>
    <property type="match status" value="1"/>
</dbReference>
<dbReference type="SUPFAM" id="SSF55874">
    <property type="entry name" value="ATPase domain of HSP90 chaperone/DNA topoisomerase II/histidine kinase"/>
    <property type="match status" value="1"/>
</dbReference>
<dbReference type="SUPFAM" id="SSF46689">
    <property type="entry name" value="Homeodomain-like"/>
    <property type="match status" value="1"/>
</dbReference>
<dbReference type="InterPro" id="IPR018060">
    <property type="entry name" value="HTH_AraC"/>
</dbReference>
<dbReference type="Pfam" id="PF00072">
    <property type="entry name" value="Response_reg"/>
    <property type="match status" value="1"/>
</dbReference>
<feature type="transmembrane region" description="Helical" evidence="8">
    <location>
        <begin position="804"/>
        <end position="826"/>
    </location>
</feature>
<dbReference type="Pfam" id="PF00512">
    <property type="entry name" value="HisKA"/>
    <property type="match status" value="1"/>
</dbReference>
<keyword evidence="8" id="KW-1133">Transmembrane helix</keyword>
<dbReference type="Proteomes" id="UP001500936">
    <property type="component" value="Unassembled WGS sequence"/>
</dbReference>
<dbReference type="InterPro" id="IPR011110">
    <property type="entry name" value="Reg_prop"/>
</dbReference>
<keyword evidence="4" id="KW-0805">Transcription regulation</keyword>
<dbReference type="InterPro" id="IPR001789">
    <property type="entry name" value="Sig_transdc_resp-reg_receiver"/>
</dbReference>
<dbReference type="InterPro" id="IPR004358">
    <property type="entry name" value="Sig_transdc_His_kin-like_C"/>
</dbReference>
<keyword evidence="14" id="KW-1185">Reference proteome</keyword>
<evidence type="ECO:0000256" key="2">
    <source>
        <dbReference type="ARBA" id="ARBA00012438"/>
    </source>
</evidence>
<dbReference type="InterPro" id="IPR013783">
    <property type="entry name" value="Ig-like_fold"/>
</dbReference>
<keyword evidence="5" id="KW-0238">DNA-binding</keyword>
<reference evidence="14" key="1">
    <citation type="journal article" date="2019" name="Int. J. Syst. Evol. Microbiol.">
        <title>The Global Catalogue of Microorganisms (GCM) 10K type strain sequencing project: providing services to taxonomists for standard genome sequencing and annotation.</title>
        <authorList>
            <consortium name="The Broad Institute Genomics Platform"/>
            <consortium name="The Broad Institute Genome Sequencing Center for Infectious Disease"/>
            <person name="Wu L."/>
            <person name="Ma J."/>
        </authorList>
    </citation>
    <scope>NUCLEOTIDE SEQUENCE [LARGE SCALE GENOMIC DNA]</scope>
    <source>
        <strain evidence="14">JCM 17925</strain>
    </source>
</reference>
<dbReference type="Pfam" id="PF02518">
    <property type="entry name" value="HATPase_c"/>
    <property type="match status" value="1"/>
</dbReference>
<organism evidence="13 14">
    <name type="scientific">Nibrella viscosa</name>
    <dbReference type="NCBI Taxonomy" id="1084524"/>
    <lineage>
        <taxon>Bacteria</taxon>
        <taxon>Pseudomonadati</taxon>
        <taxon>Bacteroidota</taxon>
        <taxon>Cytophagia</taxon>
        <taxon>Cytophagales</taxon>
        <taxon>Spirosomataceae</taxon>
        <taxon>Nibrella</taxon>
    </lineage>
</organism>
<evidence type="ECO:0000256" key="6">
    <source>
        <dbReference type="ARBA" id="ARBA00023163"/>
    </source>
</evidence>
<dbReference type="SMART" id="SM00388">
    <property type="entry name" value="HisKA"/>
    <property type="match status" value="1"/>
</dbReference>
<dbReference type="RefSeq" id="WP_345263311.1">
    <property type="nucleotide sequence ID" value="NZ_BAABHB010000001.1"/>
</dbReference>
<evidence type="ECO:0000256" key="1">
    <source>
        <dbReference type="ARBA" id="ARBA00000085"/>
    </source>
</evidence>
<dbReference type="Gene3D" id="1.10.10.60">
    <property type="entry name" value="Homeodomain-like"/>
    <property type="match status" value="1"/>
</dbReference>
<evidence type="ECO:0000313" key="14">
    <source>
        <dbReference type="Proteomes" id="UP001500936"/>
    </source>
</evidence>
<feature type="modified residue" description="4-aspartylphosphate" evidence="7">
    <location>
        <position position="1173"/>
    </location>
</feature>
<dbReference type="Pfam" id="PF07494">
    <property type="entry name" value="Reg_prop"/>
    <property type="match status" value="8"/>
</dbReference>
<keyword evidence="8" id="KW-0812">Transmembrane</keyword>